<feature type="region of interest" description="Disordered" evidence="4">
    <location>
        <begin position="1"/>
        <end position="38"/>
    </location>
</feature>
<feature type="region of interest" description="Disordered" evidence="4">
    <location>
        <begin position="556"/>
        <end position="578"/>
    </location>
</feature>
<dbReference type="PIRSF" id="PIRSF037016">
    <property type="entry name" value="Pseudouridin_synth_euk_prd"/>
    <property type="match status" value="1"/>
</dbReference>
<feature type="region of interest" description="Disordered" evidence="4">
    <location>
        <begin position="250"/>
        <end position="290"/>
    </location>
</feature>
<feature type="compositionally biased region" description="Low complexity" evidence="4">
    <location>
        <begin position="561"/>
        <end position="576"/>
    </location>
</feature>
<dbReference type="GO" id="GO:0005634">
    <property type="term" value="C:nucleus"/>
    <property type="evidence" value="ECO:0007669"/>
    <property type="project" value="TreeGrafter"/>
</dbReference>
<dbReference type="PANTHER" id="PTHR13326">
    <property type="entry name" value="TRNA PSEUDOURIDINE SYNTHASE D"/>
    <property type="match status" value="1"/>
</dbReference>
<evidence type="ECO:0000313" key="6">
    <source>
        <dbReference type="EMBL" id="CDR36012.1"/>
    </source>
</evidence>
<keyword evidence="3" id="KW-0413">Isomerase</keyword>
<dbReference type="InterPro" id="IPR020119">
    <property type="entry name" value="PsdUridine_synth_TruD_CS"/>
</dbReference>
<protein>
    <submittedName>
        <fullName evidence="6">RHTO0S01e12244g1_1</fullName>
    </submittedName>
</protein>
<name>A0A061AES6_RHOTO</name>
<dbReference type="NCBIfam" id="TIGR00094">
    <property type="entry name" value="tRNA_TruD_broad"/>
    <property type="match status" value="1"/>
</dbReference>
<feature type="domain" description="TRUD" evidence="5">
    <location>
        <begin position="400"/>
        <end position="663"/>
    </location>
</feature>
<dbReference type="Pfam" id="PF01142">
    <property type="entry name" value="TruD"/>
    <property type="match status" value="1"/>
</dbReference>
<dbReference type="OrthoDB" id="447290at2759"/>
<evidence type="ECO:0000259" key="5">
    <source>
        <dbReference type="PROSITE" id="PS50984"/>
    </source>
</evidence>
<dbReference type="PANTHER" id="PTHR13326:SF21">
    <property type="entry name" value="PSEUDOURIDYLATE SYNTHASE PUS7L"/>
    <property type="match status" value="1"/>
</dbReference>
<dbReference type="Gene3D" id="3.30.2350.20">
    <property type="entry name" value="TruD, catalytic domain"/>
    <property type="match status" value="2"/>
</dbReference>
<evidence type="ECO:0000256" key="1">
    <source>
        <dbReference type="ARBA" id="ARBA00007953"/>
    </source>
</evidence>
<feature type="region of interest" description="Disordered" evidence="4">
    <location>
        <begin position="204"/>
        <end position="226"/>
    </location>
</feature>
<feature type="compositionally biased region" description="Basic and acidic residues" evidence="4">
    <location>
        <begin position="210"/>
        <end position="226"/>
    </location>
</feature>
<dbReference type="GO" id="GO:0009982">
    <property type="term" value="F:pseudouridine synthase activity"/>
    <property type="evidence" value="ECO:0007669"/>
    <property type="project" value="InterPro"/>
</dbReference>
<evidence type="ECO:0000256" key="2">
    <source>
        <dbReference type="ARBA" id="ARBA00022694"/>
    </source>
</evidence>
<dbReference type="SUPFAM" id="SSF55120">
    <property type="entry name" value="Pseudouridine synthase"/>
    <property type="match status" value="1"/>
</dbReference>
<dbReference type="AlphaFoldDB" id="A0A061AES6"/>
<dbReference type="EMBL" id="LK052936">
    <property type="protein sequence ID" value="CDR36012.1"/>
    <property type="molecule type" value="Genomic_DNA"/>
</dbReference>
<feature type="compositionally biased region" description="Low complexity" evidence="4">
    <location>
        <begin position="131"/>
        <end position="150"/>
    </location>
</feature>
<dbReference type="InterPro" id="IPR001656">
    <property type="entry name" value="PsdUridine_synth_TruD"/>
</dbReference>
<dbReference type="GO" id="GO:0001522">
    <property type="term" value="P:pseudouridine synthesis"/>
    <property type="evidence" value="ECO:0007669"/>
    <property type="project" value="InterPro"/>
</dbReference>
<keyword evidence="2" id="KW-0819">tRNA processing</keyword>
<comment type="similarity">
    <text evidence="1">Belongs to the pseudouridine synthase TruD family.</text>
</comment>
<dbReference type="GO" id="GO:0003723">
    <property type="term" value="F:RNA binding"/>
    <property type="evidence" value="ECO:0007669"/>
    <property type="project" value="InterPro"/>
</dbReference>
<feature type="compositionally biased region" description="Basic and acidic residues" evidence="4">
    <location>
        <begin position="275"/>
        <end position="289"/>
    </location>
</feature>
<accession>A0A061AES6</accession>
<feature type="compositionally biased region" description="Basic and acidic residues" evidence="4">
    <location>
        <begin position="1"/>
        <end position="18"/>
    </location>
</feature>
<dbReference type="InterPro" id="IPR020103">
    <property type="entry name" value="PsdUridine_synth_cat_dom_sf"/>
</dbReference>
<reference evidence="6" key="1">
    <citation type="journal article" date="2014" name="Genome Announc.">
        <title>Draft genome sequence of Rhodosporidium toruloides CECT1137, an oleaginous yeast of biotechnological interest.</title>
        <authorList>
            <person name="Morin N."/>
            <person name="Calcas X."/>
            <person name="Devillers H."/>
            <person name="Durrens P."/>
            <person name="Sherman D.J."/>
            <person name="Nicaud J.-M."/>
            <person name="Neuveglise C."/>
        </authorList>
    </citation>
    <scope>NUCLEOTIDE SEQUENCE</scope>
    <source>
        <strain evidence="6">CECT1137</strain>
    </source>
</reference>
<organism evidence="6">
    <name type="scientific">Rhodotorula toruloides</name>
    <name type="common">Yeast</name>
    <name type="synonym">Rhodosporidium toruloides</name>
    <dbReference type="NCBI Taxonomy" id="5286"/>
    <lineage>
        <taxon>Eukaryota</taxon>
        <taxon>Fungi</taxon>
        <taxon>Dikarya</taxon>
        <taxon>Basidiomycota</taxon>
        <taxon>Pucciniomycotina</taxon>
        <taxon>Microbotryomycetes</taxon>
        <taxon>Sporidiobolales</taxon>
        <taxon>Sporidiobolaceae</taxon>
        <taxon>Rhodotorula</taxon>
    </lineage>
</organism>
<dbReference type="InterPro" id="IPR011760">
    <property type="entry name" value="PsdUridine_synth_TruD_insert"/>
</dbReference>
<feature type="region of interest" description="Disordered" evidence="4">
    <location>
        <begin position="109"/>
        <end position="181"/>
    </location>
</feature>
<sequence>MRKSNDEMNEPSEAKMSSEGDQPAAKRPRLDTTADSPSLVEHAFASSASGLFRVLADSLGKRAATEDEVGITQYVSPEVDSFSGIIKHRFTDFLVYEVGLDGEVVRLKDIDGPMGKKGKGKRDEEDKGQISAKAAASGSQSAAAGSTVSGMSVESVGDDVDGKKSGSAAKDETTPLWTADTETRLSPLFTSSPAKLAELKSFIEAGPPSGKKDSKRTFVTDPIPDKSLRGRFHQSIREAFCSKLVSAHKENEGGEPSIEVSWATGGAQGRGGRGGARDREGGQRGERPDFSALPPFIHFTLLKTNKESHDAMTTLMRYFNLSSSRDLGVAGTKDKRAITVQRVSLKRGRTVTGIGDVEYADEALELGKLKGNKFVVTLRDVKTPSIATIHSSVDSIRSHGFINYYGMQRFGTAPIPTHAVGLALLRGEWALAAEMVLMEREGERQDTVLARRLFKEGKVAEAARAMPRRAVAERAVLEFYNRHGTSNHLGAISSIPKNLRMMYVHAWQSYIWNRVLSERVKLFGAKKPVEGDLVYADEGGDDDVVVAEDEEAVVAEDTAADEPAAAEETGPASTPANPQLAHWIATSKVRKVRALTATDIASGKYSIYDVVLPMPGFAVVYPAGELGEVYKRVIREDGIDPDDMWRKQKEYSLGGTYRKIVHLPQDVSYRLLISTSPNEDLAQSDEDRILGKPAPKAREYKEGDGPLKEGESLALQIELTLGSSTYATMALREVLKSRTSAANQKSLTQEMEARLQNDAEKRLDGAQ</sequence>
<dbReference type="InterPro" id="IPR042214">
    <property type="entry name" value="TruD_catalytic"/>
</dbReference>
<dbReference type="CDD" id="cd02576">
    <property type="entry name" value="PseudoU_synth_ScPUS7"/>
    <property type="match status" value="1"/>
</dbReference>
<dbReference type="GO" id="GO:0008033">
    <property type="term" value="P:tRNA processing"/>
    <property type="evidence" value="ECO:0007669"/>
    <property type="project" value="UniProtKB-KW"/>
</dbReference>
<dbReference type="PROSITE" id="PS01268">
    <property type="entry name" value="UPF0024"/>
    <property type="match status" value="1"/>
</dbReference>
<feature type="compositionally biased region" description="Basic and acidic residues" evidence="4">
    <location>
        <begin position="160"/>
        <end position="173"/>
    </location>
</feature>
<gene>
    <name evidence="6" type="ORF">RHTO0S_01e12244g</name>
</gene>
<dbReference type="PROSITE" id="PS50984">
    <property type="entry name" value="TRUD"/>
    <property type="match status" value="1"/>
</dbReference>
<evidence type="ECO:0000256" key="3">
    <source>
        <dbReference type="ARBA" id="ARBA00023235"/>
    </source>
</evidence>
<evidence type="ECO:0000256" key="4">
    <source>
        <dbReference type="SAM" id="MobiDB-lite"/>
    </source>
</evidence>
<proteinExistence type="inferred from homology"/>